<dbReference type="Proteomes" id="UP001151529">
    <property type="component" value="Chromosome 5"/>
</dbReference>
<sequence>MGMSPENFPSKTYQSYGWLSPRISFSREEDSNNTTTSKTTTTRSSSSSSAAAAAASSAPLPPPHPQPCLDPPEGP</sequence>
<keyword evidence="3" id="KW-1185">Reference proteome</keyword>
<dbReference type="OrthoDB" id="689767at2759"/>
<evidence type="ECO:0000313" key="3">
    <source>
        <dbReference type="Proteomes" id="UP001151529"/>
    </source>
</evidence>
<dbReference type="AlphaFoldDB" id="A0A9Q0UV38"/>
<accession>A0A9Q0UV38</accession>
<dbReference type="EMBL" id="JAPFFL010000003">
    <property type="protein sequence ID" value="KAJ6736981.1"/>
    <property type="molecule type" value="Genomic_DNA"/>
</dbReference>
<feature type="compositionally biased region" description="Pro residues" evidence="1">
    <location>
        <begin position="59"/>
        <end position="75"/>
    </location>
</feature>
<feature type="region of interest" description="Disordered" evidence="1">
    <location>
        <begin position="22"/>
        <end position="75"/>
    </location>
</feature>
<organism evidence="2 3">
    <name type="scientific">Salix viminalis</name>
    <name type="common">Common osier</name>
    <name type="synonym">Basket willow</name>
    <dbReference type="NCBI Taxonomy" id="40686"/>
    <lineage>
        <taxon>Eukaryota</taxon>
        <taxon>Viridiplantae</taxon>
        <taxon>Streptophyta</taxon>
        <taxon>Embryophyta</taxon>
        <taxon>Tracheophyta</taxon>
        <taxon>Spermatophyta</taxon>
        <taxon>Magnoliopsida</taxon>
        <taxon>eudicotyledons</taxon>
        <taxon>Gunneridae</taxon>
        <taxon>Pentapetalae</taxon>
        <taxon>rosids</taxon>
        <taxon>fabids</taxon>
        <taxon>Malpighiales</taxon>
        <taxon>Salicaceae</taxon>
        <taxon>Saliceae</taxon>
        <taxon>Salix</taxon>
    </lineage>
</organism>
<name>A0A9Q0UV38_SALVM</name>
<gene>
    <name evidence="2" type="ORF">OIU85_019089</name>
</gene>
<reference evidence="2" key="1">
    <citation type="submission" date="2022-11" db="EMBL/GenBank/DDBJ databases">
        <authorList>
            <person name="Hyden B.L."/>
            <person name="Feng K."/>
            <person name="Yates T."/>
            <person name="Jawdy S."/>
            <person name="Smart L.B."/>
            <person name="Muchero W."/>
        </authorList>
    </citation>
    <scope>NUCLEOTIDE SEQUENCE</scope>
    <source>
        <tissue evidence="2">Shoot tip</tissue>
    </source>
</reference>
<feature type="compositionally biased region" description="Low complexity" evidence="1">
    <location>
        <begin position="34"/>
        <end position="58"/>
    </location>
</feature>
<evidence type="ECO:0000256" key="1">
    <source>
        <dbReference type="SAM" id="MobiDB-lite"/>
    </source>
</evidence>
<evidence type="ECO:0000313" key="2">
    <source>
        <dbReference type="EMBL" id="KAJ6736981.1"/>
    </source>
</evidence>
<comment type="caution">
    <text evidence="2">The sequence shown here is derived from an EMBL/GenBank/DDBJ whole genome shotgun (WGS) entry which is preliminary data.</text>
</comment>
<reference evidence="2" key="2">
    <citation type="journal article" date="2023" name="Int. J. Mol. Sci.">
        <title>De Novo Assembly and Annotation of 11 Diverse Shrub Willow (Salix) Genomes Reveals Novel Gene Organization in Sex-Linked Regions.</title>
        <authorList>
            <person name="Hyden B."/>
            <person name="Feng K."/>
            <person name="Yates T.B."/>
            <person name="Jawdy S."/>
            <person name="Cereghino C."/>
            <person name="Smart L.B."/>
            <person name="Muchero W."/>
        </authorList>
    </citation>
    <scope>NUCLEOTIDE SEQUENCE [LARGE SCALE GENOMIC DNA]</scope>
    <source>
        <tissue evidence="2">Shoot tip</tissue>
    </source>
</reference>
<protein>
    <submittedName>
        <fullName evidence="2">Uncharacterized protein</fullName>
    </submittedName>
</protein>
<proteinExistence type="predicted"/>